<accession>A0ABW3GFR1</accession>
<proteinExistence type="predicted"/>
<gene>
    <name evidence="1" type="ORF">ACFQ1T_04970</name>
</gene>
<dbReference type="EMBL" id="JBHTJW010000002">
    <property type="protein sequence ID" value="MFD0929128.1"/>
    <property type="molecule type" value="Genomic_DNA"/>
</dbReference>
<evidence type="ECO:0000313" key="2">
    <source>
        <dbReference type="Proteomes" id="UP001597106"/>
    </source>
</evidence>
<comment type="caution">
    <text evidence="1">The sequence shown here is derived from an EMBL/GenBank/DDBJ whole genome shotgun (WGS) entry which is preliminary data.</text>
</comment>
<reference evidence="2" key="1">
    <citation type="journal article" date="2019" name="Int. J. Syst. Evol. Microbiol.">
        <title>The Global Catalogue of Microorganisms (GCM) 10K type strain sequencing project: providing services to taxonomists for standard genome sequencing and annotation.</title>
        <authorList>
            <consortium name="The Broad Institute Genomics Platform"/>
            <consortium name="The Broad Institute Genome Sequencing Center for Infectious Disease"/>
            <person name="Wu L."/>
            <person name="Ma J."/>
        </authorList>
    </citation>
    <scope>NUCLEOTIDE SEQUENCE [LARGE SCALE GENOMIC DNA]</scope>
    <source>
        <strain evidence="2">CCUG 59685</strain>
    </source>
</reference>
<sequence>MTQMIWQQYVYRRGNEVPELWDSLFKKRKPKLLYIAGQGFDVRVIKVMEKFLSTLDEVGIEVENAKLLLIEVNGYELSDELKKQTEENGKQLEALFSSIGSISRLPIGAPESSDDDEENDATATQILTAGVRSVIAQIDQYTDIILDVSSLPRVVYLSLLVGILGKLIPDKNKPDALYANGINFQVLVGEDPNLDGQIKSEDPSNEFINIPGFSSALNLESARDWPFVWFPVLGENRSGQLDKIISEKVQGNAEVCPVLPHPSKNPRRADSLILEYRETLFERMGVATTNVMYTHEAHPFETYRQMFKAMERYRISFQLLGGCRLVVTPLSSKLMTLGVGLACFNMKPQGQDENHVLAIPYSEPHRYSVTGAELKASKPEIFSLLLTGSAYEA</sequence>
<dbReference type="Proteomes" id="UP001597106">
    <property type="component" value="Unassembled WGS sequence"/>
</dbReference>
<protein>
    <submittedName>
        <fullName evidence="1">Uncharacterized protein</fullName>
    </submittedName>
</protein>
<organism evidence="1 2">
    <name type="scientific">Methylophilus glucosoxydans</name>
    <dbReference type="NCBI Taxonomy" id="752553"/>
    <lineage>
        <taxon>Bacteria</taxon>
        <taxon>Pseudomonadati</taxon>
        <taxon>Pseudomonadota</taxon>
        <taxon>Betaproteobacteria</taxon>
        <taxon>Nitrosomonadales</taxon>
        <taxon>Methylophilaceae</taxon>
        <taxon>Methylophilus</taxon>
    </lineage>
</organism>
<name>A0ABW3GFR1_9PROT</name>
<dbReference type="RefSeq" id="WP_379074517.1">
    <property type="nucleotide sequence ID" value="NZ_JBHTJW010000002.1"/>
</dbReference>
<evidence type="ECO:0000313" key="1">
    <source>
        <dbReference type="EMBL" id="MFD0929128.1"/>
    </source>
</evidence>
<keyword evidence="2" id="KW-1185">Reference proteome</keyword>